<evidence type="ECO:0000313" key="16">
    <source>
        <dbReference type="Proteomes" id="UP000647491"/>
    </source>
</evidence>
<dbReference type="InterPro" id="IPR003594">
    <property type="entry name" value="HATPase_dom"/>
</dbReference>
<keyword evidence="16" id="KW-1185">Reference proteome</keyword>
<dbReference type="Gene3D" id="3.30.565.10">
    <property type="entry name" value="Histidine kinase-like ATPase, C-terminal domain"/>
    <property type="match status" value="1"/>
</dbReference>
<dbReference type="CDD" id="cd00130">
    <property type="entry name" value="PAS"/>
    <property type="match status" value="1"/>
</dbReference>
<dbReference type="EC" id="2.7.13.3" evidence="3"/>
<evidence type="ECO:0000256" key="10">
    <source>
        <dbReference type="ARBA" id="ARBA00022840"/>
    </source>
</evidence>
<dbReference type="Pfam" id="PF14689">
    <property type="entry name" value="SPOB_a"/>
    <property type="match status" value="1"/>
</dbReference>
<evidence type="ECO:0000256" key="8">
    <source>
        <dbReference type="ARBA" id="ARBA00022741"/>
    </source>
</evidence>
<reference evidence="15 16" key="1">
    <citation type="submission" date="2020-08" db="EMBL/GenBank/DDBJ databases">
        <title>Genome public.</title>
        <authorList>
            <person name="Liu C."/>
            <person name="Sun Q."/>
        </authorList>
    </citation>
    <scope>NUCLEOTIDE SEQUENCE [LARGE SCALE GENOMIC DNA]</scope>
    <source>
        <strain evidence="15 16">BX10</strain>
    </source>
</reference>
<dbReference type="SMART" id="SM00387">
    <property type="entry name" value="HATPase_c"/>
    <property type="match status" value="1"/>
</dbReference>
<protein>
    <recommendedName>
        <fullName evidence="3">histidine kinase</fullName>
        <ecNumber evidence="3">2.7.13.3</ecNumber>
    </recommendedName>
</protein>
<dbReference type="PRINTS" id="PR00344">
    <property type="entry name" value="BCTRLSENSOR"/>
</dbReference>
<dbReference type="SUPFAM" id="SSF55785">
    <property type="entry name" value="PYP-like sensor domain (PAS domain)"/>
    <property type="match status" value="1"/>
</dbReference>
<dbReference type="InterPro" id="IPR036890">
    <property type="entry name" value="HATPase_C_sf"/>
</dbReference>
<evidence type="ECO:0000259" key="14">
    <source>
        <dbReference type="PROSITE" id="PS50109"/>
    </source>
</evidence>
<dbReference type="InterPro" id="IPR005467">
    <property type="entry name" value="His_kinase_dom"/>
</dbReference>
<evidence type="ECO:0000256" key="13">
    <source>
        <dbReference type="SAM" id="Phobius"/>
    </source>
</evidence>
<name>A0ABR7NQ39_9FIRM</name>
<evidence type="ECO:0000256" key="9">
    <source>
        <dbReference type="ARBA" id="ARBA00022777"/>
    </source>
</evidence>
<evidence type="ECO:0000256" key="1">
    <source>
        <dbReference type="ARBA" id="ARBA00000085"/>
    </source>
</evidence>
<dbReference type="SMART" id="SM00091">
    <property type="entry name" value="PAS"/>
    <property type="match status" value="1"/>
</dbReference>
<dbReference type="EMBL" id="JACRTJ010000007">
    <property type="protein sequence ID" value="MBC8598234.1"/>
    <property type="molecule type" value="Genomic_DNA"/>
</dbReference>
<keyword evidence="8" id="KW-0547">Nucleotide-binding</keyword>
<gene>
    <name evidence="15" type="ORF">H8708_03165</name>
</gene>
<proteinExistence type="predicted"/>
<keyword evidence="5" id="KW-0597">Phosphoprotein</keyword>
<accession>A0ABR7NQ39</accession>
<dbReference type="InterPro" id="IPR039506">
    <property type="entry name" value="SPOB_a"/>
</dbReference>
<feature type="transmembrane region" description="Helical" evidence="13">
    <location>
        <begin position="14"/>
        <end position="36"/>
    </location>
</feature>
<evidence type="ECO:0000256" key="4">
    <source>
        <dbReference type="ARBA" id="ARBA00022475"/>
    </source>
</evidence>
<evidence type="ECO:0000256" key="2">
    <source>
        <dbReference type="ARBA" id="ARBA00004651"/>
    </source>
</evidence>
<comment type="caution">
    <text evidence="15">The sequence shown here is derived from an EMBL/GenBank/DDBJ whole genome shotgun (WGS) entry which is preliminary data.</text>
</comment>
<evidence type="ECO:0000256" key="5">
    <source>
        <dbReference type="ARBA" id="ARBA00022553"/>
    </source>
</evidence>
<keyword evidence="9" id="KW-0418">Kinase</keyword>
<dbReference type="SUPFAM" id="SSF55874">
    <property type="entry name" value="ATPase domain of HSP90 chaperone/DNA topoisomerase II/histidine kinase"/>
    <property type="match status" value="1"/>
</dbReference>
<evidence type="ECO:0000256" key="12">
    <source>
        <dbReference type="ARBA" id="ARBA00023012"/>
    </source>
</evidence>
<dbReference type="InterPro" id="IPR004358">
    <property type="entry name" value="Sig_transdc_His_kin-like_C"/>
</dbReference>
<dbReference type="Gene3D" id="1.10.287.130">
    <property type="match status" value="1"/>
</dbReference>
<keyword evidence="6" id="KW-0808">Transferase</keyword>
<comment type="catalytic activity">
    <reaction evidence="1">
        <text>ATP + protein L-histidine = ADP + protein N-phospho-L-histidine.</text>
        <dbReference type="EC" id="2.7.13.3"/>
    </reaction>
</comment>
<evidence type="ECO:0000256" key="3">
    <source>
        <dbReference type="ARBA" id="ARBA00012438"/>
    </source>
</evidence>
<dbReference type="InterPro" id="IPR035965">
    <property type="entry name" value="PAS-like_dom_sf"/>
</dbReference>
<dbReference type="PROSITE" id="PS51257">
    <property type="entry name" value="PROKAR_LIPOPROTEIN"/>
    <property type="match status" value="1"/>
</dbReference>
<keyword evidence="4" id="KW-1003">Cell membrane</keyword>
<dbReference type="PANTHER" id="PTHR43065">
    <property type="entry name" value="SENSOR HISTIDINE KINASE"/>
    <property type="match status" value="1"/>
</dbReference>
<evidence type="ECO:0000256" key="7">
    <source>
        <dbReference type="ARBA" id="ARBA00022692"/>
    </source>
</evidence>
<dbReference type="PROSITE" id="PS50109">
    <property type="entry name" value="HIS_KIN"/>
    <property type="match status" value="1"/>
</dbReference>
<dbReference type="InterPro" id="IPR016120">
    <property type="entry name" value="Sig_transdc_His_kin_SpoOB"/>
</dbReference>
<sequence>MLPKFKKLSLEKQLFLSFFSVSACLLVLSLGISLFYNVNRRKAEIDSLISGVAAYAASMDQVIHMLDSGYPDRETAAALDGLHENFPDLNVIAIYDRNLLRFYHTTRRESGESLINGEEQAVLSGSGPYITTGIGTHGTQRRAFHAVVGNDGAISGFVMASAFSTYIAGQSRQILSVYAAVLAVMLVISLLLSHGTVRLLRSSLMGYHPQELLKLYLRQDTVLNAMEEGILASDLTGTVVFANQPARALFPPGEEPLGQPIGRLFPATRAQEILKTGSPVMGQGCSLSGHPLICSEIPIGNLPKIQGVLTILNDRYEVETLSDELSGARSMLDTLRAFNHEFLNKLHVILGYLQTGQTQQAITFITNSSLVSSQAIRQTADCLRVHQICALVVGKMMHAAELGILLTVSPDSRCMGKDLVMDVGDCVTLVGNLLENAIEELHGSKKEIREITLGIYASTEGTVITCEDTGRGIPAPVLERIFDNGFSTKGEGRGTGLHLVRQIVDRCGGEISIDTEEGEGTCFTLTFTRKEYQ</sequence>
<keyword evidence="11 13" id="KW-1133">Transmembrane helix</keyword>
<dbReference type="InterPro" id="IPR029151">
    <property type="entry name" value="Sensor-like_sf"/>
</dbReference>
<keyword evidence="10" id="KW-0067">ATP-binding</keyword>
<evidence type="ECO:0000256" key="6">
    <source>
        <dbReference type="ARBA" id="ARBA00022679"/>
    </source>
</evidence>
<dbReference type="Gene3D" id="3.30.450.20">
    <property type="entry name" value="PAS domain"/>
    <property type="match status" value="2"/>
</dbReference>
<dbReference type="Proteomes" id="UP000647491">
    <property type="component" value="Unassembled WGS sequence"/>
</dbReference>
<dbReference type="SUPFAM" id="SSF103190">
    <property type="entry name" value="Sensory domain-like"/>
    <property type="match status" value="1"/>
</dbReference>
<evidence type="ECO:0000313" key="15">
    <source>
        <dbReference type="EMBL" id="MBC8598234.1"/>
    </source>
</evidence>
<feature type="domain" description="Histidine kinase" evidence="14">
    <location>
        <begin position="337"/>
        <end position="531"/>
    </location>
</feature>
<dbReference type="SUPFAM" id="SSF55890">
    <property type="entry name" value="Sporulation response regulatory protein Spo0B"/>
    <property type="match status" value="1"/>
</dbReference>
<organism evidence="15 16">
    <name type="scientific">Enterocloster hominis</name>
    <name type="common">ex Liu et al. 2021</name>
    <dbReference type="NCBI Taxonomy" id="2763663"/>
    <lineage>
        <taxon>Bacteria</taxon>
        <taxon>Bacillati</taxon>
        <taxon>Bacillota</taxon>
        <taxon>Clostridia</taxon>
        <taxon>Lachnospirales</taxon>
        <taxon>Lachnospiraceae</taxon>
        <taxon>Enterocloster</taxon>
    </lineage>
</organism>
<keyword evidence="12" id="KW-0902">Two-component regulatory system</keyword>
<dbReference type="InterPro" id="IPR000014">
    <property type="entry name" value="PAS"/>
</dbReference>
<dbReference type="Pfam" id="PF02518">
    <property type="entry name" value="HATPase_c"/>
    <property type="match status" value="1"/>
</dbReference>
<feature type="transmembrane region" description="Helical" evidence="13">
    <location>
        <begin position="174"/>
        <end position="192"/>
    </location>
</feature>
<keyword evidence="7 13" id="KW-0812">Transmembrane</keyword>
<comment type="subcellular location">
    <subcellularLocation>
        <location evidence="2">Cell membrane</location>
        <topology evidence="2">Multi-pass membrane protein</topology>
    </subcellularLocation>
</comment>
<evidence type="ECO:0000256" key="11">
    <source>
        <dbReference type="ARBA" id="ARBA00022989"/>
    </source>
</evidence>
<keyword evidence="13" id="KW-0472">Membrane</keyword>